<dbReference type="STRING" id="526222.Desal_1271"/>
<organism evidence="2 3">
    <name type="scientific">Maridesulfovibrio salexigens (strain ATCC 14822 / DSM 2638 / NCIMB 8403 / VKM B-1763)</name>
    <name type="common">Desulfovibrio salexigens</name>
    <dbReference type="NCBI Taxonomy" id="526222"/>
    <lineage>
        <taxon>Bacteria</taxon>
        <taxon>Pseudomonadati</taxon>
        <taxon>Thermodesulfobacteriota</taxon>
        <taxon>Desulfovibrionia</taxon>
        <taxon>Desulfovibrionales</taxon>
        <taxon>Desulfovibrionaceae</taxon>
        <taxon>Maridesulfovibrio</taxon>
    </lineage>
</organism>
<dbReference type="InterPro" id="IPR036086">
    <property type="entry name" value="ParB/Sulfiredoxin_sf"/>
</dbReference>
<dbReference type="SMART" id="SM00470">
    <property type="entry name" value="ParB"/>
    <property type="match status" value="1"/>
</dbReference>
<dbReference type="Gene3D" id="3.90.1530.10">
    <property type="entry name" value="Conserved hypothetical protein from pyrococcus furiosus pfu- 392566-001, ParB domain"/>
    <property type="match status" value="1"/>
</dbReference>
<dbReference type="InterPro" id="IPR003115">
    <property type="entry name" value="ParB_N"/>
</dbReference>
<dbReference type="AlphaFoldDB" id="C6C1T8"/>
<dbReference type="SUPFAM" id="SSF110849">
    <property type="entry name" value="ParB/Sulfiredoxin"/>
    <property type="match status" value="1"/>
</dbReference>
<proteinExistence type="predicted"/>
<dbReference type="eggNOG" id="COG1475">
    <property type="taxonomic scope" value="Bacteria"/>
</dbReference>
<protein>
    <submittedName>
        <fullName evidence="2">ParB domain protein nuclease</fullName>
    </submittedName>
</protein>
<dbReference type="RefSeq" id="WP_015851152.1">
    <property type="nucleotide sequence ID" value="NC_012881.1"/>
</dbReference>
<evidence type="ECO:0000313" key="3">
    <source>
        <dbReference type="Proteomes" id="UP000002601"/>
    </source>
</evidence>
<dbReference type="OrthoDB" id="5449294at2"/>
<evidence type="ECO:0000313" key="2">
    <source>
        <dbReference type="EMBL" id="ACS79334.1"/>
    </source>
</evidence>
<feature type="domain" description="ParB-like N-terminal" evidence="1">
    <location>
        <begin position="8"/>
        <end position="94"/>
    </location>
</feature>
<dbReference type="EMBL" id="CP001649">
    <property type="protein sequence ID" value="ACS79334.1"/>
    <property type="molecule type" value="Genomic_DNA"/>
</dbReference>
<dbReference type="Proteomes" id="UP000002601">
    <property type="component" value="Chromosome"/>
</dbReference>
<gene>
    <name evidence="2" type="ordered locus">Desal_1271</name>
</gene>
<dbReference type="HOGENOM" id="CLU_071519_0_0_7"/>
<dbReference type="KEGG" id="dsa:Desal_1271"/>
<keyword evidence="3" id="KW-1185">Reference proteome</keyword>
<name>C6C1T8_MARSD</name>
<sequence length="320" mass="35806">MSNPSVCNLSPADVDCSGPWLLHPESPAEKLIPSLKKHGQLVPVLAVEESGKTLLVAGRARVAAASKLGMDVLVRYIDAADDTEKAVLHLEENSARLTDESLKLSAVRFFAARMDVAELPKTVAPLLGIKPKSRDMKFWLDWMELEPEYDELLRRGHIPLAAVSVLIKLGETDRAALVRFFEKLSWSRSNAVNFLTWLYETSRRENKSVVELISAPAFPAFESAGESESPKDAVTRFCKAAKELRYPTLSELEKVHNKIVSEICAGTKWRVEPVGSFETGEVLIQTRFKSREMMQKAMEDLESIAKFSGWEDLFELGRDK</sequence>
<reference evidence="2 3" key="1">
    <citation type="submission" date="2009-06" db="EMBL/GenBank/DDBJ databases">
        <title>Complete sequence of Desulfovibrio salexigens DSM 2638.</title>
        <authorList>
            <consortium name="US DOE Joint Genome Institute"/>
            <person name="Lucas S."/>
            <person name="Copeland A."/>
            <person name="Lapidus A."/>
            <person name="Glavina del Rio T."/>
            <person name="Tice H."/>
            <person name="Bruce D."/>
            <person name="Goodwin L."/>
            <person name="Pitluck S."/>
            <person name="Munk A.C."/>
            <person name="Brettin T."/>
            <person name="Detter J.C."/>
            <person name="Han C."/>
            <person name="Tapia R."/>
            <person name="Larimer F."/>
            <person name="Land M."/>
            <person name="Hauser L."/>
            <person name="Kyrpides N."/>
            <person name="Anderson I."/>
            <person name="Wall J.D."/>
            <person name="Arkin A.P."/>
            <person name="Dehal P."/>
            <person name="Chivian D."/>
            <person name="Giles B."/>
            <person name="Hazen T.C."/>
        </authorList>
    </citation>
    <scope>NUCLEOTIDE SEQUENCE [LARGE SCALE GENOMIC DNA]</scope>
    <source>
        <strain evidence="3">ATCC 14822 / DSM 2638 / NCIMB 8403 / VKM B-1763</strain>
    </source>
</reference>
<evidence type="ECO:0000259" key="1">
    <source>
        <dbReference type="SMART" id="SM00470"/>
    </source>
</evidence>
<accession>C6C1T8</accession>